<reference evidence="3 5" key="2">
    <citation type="submission" date="2019-03" db="EMBL/GenBank/DDBJ databases">
        <title>Genomics of glacier-inhabiting Cryobacterium strains.</title>
        <authorList>
            <person name="Liu Q."/>
            <person name="Xin Y.-H."/>
        </authorList>
    </citation>
    <scope>NUCLEOTIDE SEQUENCE [LARGE SCALE GENOMIC DNA]</scope>
    <source>
        <strain evidence="3 5">Hh8</strain>
    </source>
</reference>
<dbReference type="AlphaFoldDB" id="A0A4R8V682"/>
<evidence type="ECO:0000313" key="4">
    <source>
        <dbReference type="Proteomes" id="UP000199639"/>
    </source>
</evidence>
<dbReference type="EMBL" id="FNIB01000001">
    <property type="protein sequence ID" value="SDM60389.1"/>
    <property type="molecule type" value="Genomic_DNA"/>
</dbReference>
<feature type="region of interest" description="Disordered" evidence="1">
    <location>
        <begin position="27"/>
        <end position="60"/>
    </location>
</feature>
<evidence type="ECO:0000313" key="5">
    <source>
        <dbReference type="Proteomes" id="UP000298252"/>
    </source>
</evidence>
<protein>
    <submittedName>
        <fullName evidence="2">Uncharacterized protein</fullName>
    </submittedName>
</protein>
<gene>
    <name evidence="3" type="ORF">E3O21_09140</name>
    <name evidence="2" type="ORF">SAMN05216368_101420</name>
</gene>
<name>A0A4R8V682_9MICO</name>
<sequence>MNDHDSELVTQATELADTAHYLAQATRPWPGAAQGDFSPLRKLTTPKQSGVMPSALSSEG</sequence>
<proteinExistence type="predicted"/>
<accession>A0A4R8V682</accession>
<dbReference type="RefSeq" id="WP_092338692.1">
    <property type="nucleotide sequence ID" value="NZ_FNIB01000001.1"/>
</dbReference>
<evidence type="ECO:0000313" key="3">
    <source>
        <dbReference type="EMBL" id="TFB77798.1"/>
    </source>
</evidence>
<dbReference type="EMBL" id="SOFD01000024">
    <property type="protein sequence ID" value="TFB77798.1"/>
    <property type="molecule type" value="Genomic_DNA"/>
</dbReference>
<dbReference type="Proteomes" id="UP000298252">
    <property type="component" value="Unassembled WGS sequence"/>
</dbReference>
<keyword evidence="5" id="KW-1185">Reference proteome</keyword>
<reference evidence="2 4" key="1">
    <citation type="submission" date="2016-10" db="EMBL/GenBank/DDBJ databases">
        <authorList>
            <person name="Varghese N."/>
            <person name="Submissions S."/>
        </authorList>
    </citation>
    <scope>NUCLEOTIDE SEQUENCE [LARGE SCALE GENOMIC DNA]</scope>
    <source>
        <strain evidence="2 4">CGMCC 1.11215</strain>
    </source>
</reference>
<dbReference type="Proteomes" id="UP000199639">
    <property type="component" value="Unassembled WGS sequence"/>
</dbReference>
<organism evidence="2 4">
    <name type="scientific">Cryobacterium flavum</name>
    <dbReference type="NCBI Taxonomy" id="1424659"/>
    <lineage>
        <taxon>Bacteria</taxon>
        <taxon>Bacillati</taxon>
        <taxon>Actinomycetota</taxon>
        <taxon>Actinomycetes</taxon>
        <taxon>Micrococcales</taxon>
        <taxon>Microbacteriaceae</taxon>
        <taxon>Cryobacterium</taxon>
    </lineage>
</organism>
<evidence type="ECO:0000256" key="1">
    <source>
        <dbReference type="SAM" id="MobiDB-lite"/>
    </source>
</evidence>
<evidence type="ECO:0000313" key="2">
    <source>
        <dbReference type="EMBL" id="SDM60389.1"/>
    </source>
</evidence>